<keyword evidence="3" id="KW-1185">Reference proteome</keyword>
<gene>
    <name evidence="2" type="ORF">F53441_7929</name>
</gene>
<dbReference type="PANTHER" id="PTHR33112">
    <property type="entry name" value="DOMAIN PROTEIN, PUTATIVE-RELATED"/>
    <property type="match status" value="1"/>
</dbReference>
<evidence type="ECO:0000313" key="2">
    <source>
        <dbReference type="EMBL" id="KAF4448675.1"/>
    </source>
</evidence>
<protein>
    <submittedName>
        <fullName evidence="2">Heterokaryon incompatibility protein</fullName>
    </submittedName>
</protein>
<reference evidence="2" key="1">
    <citation type="submission" date="2020-01" db="EMBL/GenBank/DDBJ databases">
        <title>Identification and distribution of gene clusters putatively required for synthesis of sphingolipid metabolism inhibitors in phylogenetically diverse species of the filamentous fungus Fusarium.</title>
        <authorList>
            <person name="Kim H.-S."/>
            <person name="Busman M."/>
            <person name="Brown D.W."/>
            <person name="Divon H."/>
            <person name="Uhlig S."/>
            <person name="Proctor R.H."/>
        </authorList>
    </citation>
    <scope>NUCLEOTIDE SEQUENCE</scope>
    <source>
        <strain evidence="2">NRRL 53441</strain>
    </source>
</reference>
<dbReference type="InterPro" id="IPR010730">
    <property type="entry name" value="HET"/>
</dbReference>
<dbReference type="PANTHER" id="PTHR33112:SF16">
    <property type="entry name" value="HETEROKARYON INCOMPATIBILITY DOMAIN-CONTAINING PROTEIN"/>
    <property type="match status" value="1"/>
</dbReference>
<name>A0A8H4KCD2_9HYPO</name>
<comment type="caution">
    <text evidence="2">The sequence shown here is derived from an EMBL/GenBank/DDBJ whole genome shotgun (WGS) entry which is preliminary data.</text>
</comment>
<feature type="domain" description="Heterokaryon incompatibility" evidence="1">
    <location>
        <begin position="17"/>
        <end position="189"/>
    </location>
</feature>
<dbReference type="EMBL" id="JAADJG010000324">
    <property type="protein sequence ID" value="KAF4448675.1"/>
    <property type="molecule type" value="Genomic_DNA"/>
</dbReference>
<evidence type="ECO:0000259" key="1">
    <source>
        <dbReference type="Pfam" id="PF06985"/>
    </source>
</evidence>
<dbReference type="AlphaFoldDB" id="A0A8H4KCD2"/>
<dbReference type="Pfam" id="PF06985">
    <property type="entry name" value="HET"/>
    <property type="match status" value="1"/>
</dbReference>
<evidence type="ECO:0000313" key="3">
    <source>
        <dbReference type="Proteomes" id="UP000605986"/>
    </source>
</evidence>
<dbReference type="Proteomes" id="UP000605986">
    <property type="component" value="Unassembled WGS sequence"/>
</dbReference>
<organism evidence="2 3">
    <name type="scientific">Fusarium austroafricanum</name>
    <dbReference type="NCBI Taxonomy" id="2364996"/>
    <lineage>
        <taxon>Eukaryota</taxon>
        <taxon>Fungi</taxon>
        <taxon>Dikarya</taxon>
        <taxon>Ascomycota</taxon>
        <taxon>Pezizomycotina</taxon>
        <taxon>Sordariomycetes</taxon>
        <taxon>Hypocreomycetidae</taxon>
        <taxon>Hypocreales</taxon>
        <taxon>Nectriaceae</taxon>
        <taxon>Fusarium</taxon>
        <taxon>Fusarium concolor species complex</taxon>
    </lineage>
</organism>
<accession>A0A8H4KCD2</accession>
<sequence length="491" mass="56250">MLRLVTSRDQSYSELRYATLSHCWGAKLPIFTSKATRLDFQKCIPEDTLPQTFRDAVHIARSLDIPYLWIDALCIVQDDVDEWQNEAAKMHHIYSGSVLTIAASEAEDSTGGCFMRQSSLLSSSVNGRAKPVKETQDMHSNRNAYSSYEEALLDVPGGDSKVMVRVQSGAPWSIQRRKPLSSRGWVLQEQLLSNRIVHCMQSEIHWQCRRAYRTQAGQMFDNDTLLQDRHNFSWSPSKRRERTWCSWVEEYSTRNFTFIDDRVPALAGIANHYASTTGDSHLLGLWRKTFSRDLLWIRVNDIKGHPCPSIPSWTWLSCYAPIEIDPFTKNMFDEDQKEDHIVLQEGNVSWSGPPMTSKIQSTRLVISGPLQTLRLRVDPKAKAKANFPCLHFEGEELDETGSHLWTGIGQFDAEEPSPGEYVDYPCLLVRTRKRDDQGRFKEAFLILEEVVDASCYDSREEPPVFRRIGIACKRGVKQTFRSAKNMTIRLS</sequence>
<dbReference type="OrthoDB" id="5347061at2759"/>
<proteinExistence type="predicted"/>